<dbReference type="PANTHER" id="PTHR31983">
    <property type="entry name" value="ENDO-1,3(4)-BETA-GLUCANASE 1"/>
    <property type="match status" value="1"/>
</dbReference>
<dbReference type="GO" id="GO:0052861">
    <property type="term" value="F:endo-1,3(4)-beta-glucanase activity"/>
    <property type="evidence" value="ECO:0007669"/>
    <property type="project" value="InterPro"/>
</dbReference>
<dbReference type="OrthoDB" id="1741381at2759"/>
<evidence type="ECO:0000259" key="1">
    <source>
        <dbReference type="Pfam" id="PF03639"/>
    </source>
</evidence>
<dbReference type="Proteomes" id="UP000428333">
    <property type="component" value="Linkage Group LG11"/>
</dbReference>
<dbReference type="Pfam" id="PF03639">
    <property type="entry name" value="Glyco_hydro_81"/>
    <property type="match status" value="1"/>
</dbReference>
<reference evidence="2 3" key="1">
    <citation type="journal article" date="2019" name="Genome Biol. Evol.">
        <title>The Rhododendron genome and chromosomal organization provide insight into shared whole-genome duplications across the heath family (Ericaceae).</title>
        <authorList>
            <person name="Soza V.L."/>
            <person name="Lindsley D."/>
            <person name="Waalkes A."/>
            <person name="Ramage E."/>
            <person name="Patwardhan R.P."/>
            <person name="Burton J.N."/>
            <person name="Adey A."/>
            <person name="Kumar A."/>
            <person name="Qiu R."/>
            <person name="Shendure J."/>
            <person name="Hall B."/>
        </authorList>
    </citation>
    <scope>NUCLEOTIDE SEQUENCE [LARGE SCALE GENOMIC DNA]</scope>
    <source>
        <strain evidence="2">RSF 1966-606</strain>
    </source>
</reference>
<gene>
    <name evidence="2" type="ORF">C3L33_18680</name>
</gene>
<dbReference type="InterPro" id="IPR040451">
    <property type="entry name" value="GH81_N"/>
</dbReference>
<feature type="domain" description="Glycosyl hydrolase family 81 N-terminal" evidence="1">
    <location>
        <begin position="35"/>
        <end position="197"/>
    </location>
</feature>
<accession>A0A6A4KP45</accession>
<keyword evidence="3" id="KW-1185">Reference proteome</keyword>
<evidence type="ECO:0000313" key="3">
    <source>
        <dbReference type="Proteomes" id="UP000428333"/>
    </source>
</evidence>
<organism evidence="2 3">
    <name type="scientific">Rhododendron williamsianum</name>
    <dbReference type="NCBI Taxonomy" id="262921"/>
    <lineage>
        <taxon>Eukaryota</taxon>
        <taxon>Viridiplantae</taxon>
        <taxon>Streptophyta</taxon>
        <taxon>Embryophyta</taxon>
        <taxon>Tracheophyta</taxon>
        <taxon>Spermatophyta</taxon>
        <taxon>Magnoliopsida</taxon>
        <taxon>eudicotyledons</taxon>
        <taxon>Gunneridae</taxon>
        <taxon>Pentapetalae</taxon>
        <taxon>asterids</taxon>
        <taxon>Ericales</taxon>
        <taxon>Ericaceae</taxon>
        <taxon>Ericoideae</taxon>
        <taxon>Rhodoreae</taxon>
        <taxon>Rhododendron</taxon>
    </lineage>
</organism>
<dbReference type="Gene3D" id="2.70.98.30">
    <property type="entry name" value="Golgi alpha-mannosidase II, domain 4"/>
    <property type="match status" value="1"/>
</dbReference>
<sequence>MPPPTETRTYPFRFPQTQSTVLPDPARFFSPLLLSSPLPTNSFFQNFVLKNGDQPEYVHPYLIKSSLSSLSLSYPSQFSSPAFTYQVFTPDLTITSANNTNPSSTHVVSSFSDLGLTLDLPSSGLRFFLVRGSPYLTCVASSNVSIAISTVHAILQFNSNSSNTKYTITLNNNQKWVLYTSSPIDLSNDVSSITSGESWLLFHSLKMKDQTTNLDDGDGTVDDWRRRERDEMAMAGMGWSDGIGV</sequence>
<dbReference type="AlphaFoldDB" id="A0A6A4KP45"/>
<proteinExistence type="predicted"/>
<dbReference type="InterPro" id="IPR005200">
    <property type="entry name" value="Endo-beta-glucanase"/>
</dbReference>
<evidence type="ECO:0000313" key="2">
    <source>
        <dbReference type="EMBL" id="KAE9449426.1"/>
    </source>
</evidence>
<dbReference type="PANTHER" id="PTHR31983:SF0">
    <property type="entry name" value="GLUCAN ENDO-1,3-BETA-D-GLUCOSIDASE 2"/>
    <property type="match status" value="1"/>
</dbReference>
<feature type="non-terminal residue" evidence="2">
    <location>
        <position position="1"/>
    </location>
</feature>
<comment type="caution">
    <text evidence="2">The sequence shown here is derived from an EMBL/GenBank/DDBJ whole genome shotgun (WGS) entry which is preliminary data.</text>
</comment>
<dbReference type="EMBL" id="QEFC01003176">
    <property type="protein sequence ID" value="KAE9449426.1"/>
    <property type="molecule type" value="Genomic_DNA"/>
</dbReference>
<name>A0A6A4KP45_9ERIC</name>
<protein>
    <recommendedName>
        <fullName evidence="1">Glycosyl hydrolase family 81 N-terminal domain-containing protein</fullName>
    </recommendedName>
</protein>